<organism evidence="1">
    <name type="scientific">hydrothermal vent metagenome</name>
    <dbReference type="NCBI Taxonomy" id="652676"/>
    <lineage>
        <taxon>unclassified sequences</taxon>
        <taxon>metagenomes</taxon>
        <taxon>ecological metagenomes</taxon>
    </lineage>
</organism>
<dbReference type="GO" id="GO:0018796">
    <property type="term" value="F:4,5-dihydroxyphthalate decarboxylase activity"/>
    <property type="evidence" value="ECO:0007669"/>
    <property type="project" value="UniProtKB-EC"/>
</dbReference>
<protein>
    <submittedName>
        <fullName evidence="1">4,5-dihydroxyphthalate decarboxylase</fullName>
        <ecNumber evidence="1">4.1.1.55</ecNumber>
    </submittedName>
</protein>
<proteinExistence type="predicted"/>
<reference evidence="1" key="1">
    <citation type="submission" date="2015-10" db="EMBL/GenBank/DDBJ databases">
        <authorList>
            <person name="Gilbert D.G."/>
        </authorList>
    </citation>
    <scope>NUCLEOTIDE SEQUENCE</scope>
</reference>
<dbReference type="EMBL" id="FAXA01000068">
    <property type="protein sequence ID" value="CUV01428.1"/>
    <property type="molecule type" value="Genomic_DNA"/>
</dbReference>
<sequence>MALRITMAYSDNPRIQPLRDGTVKPENIDLEMITVPPSDLFYRNLAFDEFDASEMSISETLLAKERNDGTKWDWSALPCFLSRGHVWPNLYVNTSSGIDSLADIKGKRIGVPDYDMTAALWFRATLKDLYGIEAGDNTWYNGRTIEFSHGGALGLDDSGPRGVEHHWLTADQTLDVMLDKGEIDVYTALRPGPVTTGDTTVIDRYGGTPTTGNPNIRKLLPDDGKALVYEYFQKTGFYHCNHHVIMQNRILREHPWAALELFKALQRSKEIAYERARRAQSVLMYFPGQDFQDQVKALGEDPYPIGIRAMGKNVERAIQGSLEQGLITKPIALEDLYFRTTLNT</sequence>
<accession>A0A160V733</accession>
<gene>
    <name evidence="1" type="ORF">MGWOODY_Clf2878</name>
</gene>
<dbReference type="SUPFAM" id="SSF53850">
    <property type="entry name" value="Periplasmic binding protein-like II"/>
    <property type="match status" value="1"/>
</dbReference>
<evidence type="ECO:0000313" key="1">
    <source>
        <dbReference type="EMBL" id="CUV01428.1"/>
    </source>
</evidence>
<dbReference type="AlphaFoldDB" id="A0A160V733"/>
<keyword evidence="1" id="KW-0456">Lyase</keyword>
<name>A0A160V733_9ZZZZ</name>
<dbReference type="Gene3D" id="3.40.190.10">
    <property type="entry name" value="Periplasmic binding protein-like II"/>
    <property type="match status" value="1"/>
</dbReference>
<dbReference type="EC" id="4.1.1.55" evidence="1"/>